<reference evidence="15" key="1">
    <citation type="submission" date="2021-01" db="UniProtKB">
        <authorList>
            <consortium name="EnsemblPlants"/>
        </authorList>
    </citation>
    <scope>IDENTIFICATION</scope>
</reference>
<name>A0A7N1A2N8_KALFE</name>
<dbReference type="GO" id="GO:1990714">
    <property type="term" value="F:hydroxyproline O-galactosyltransferase activity"/>
    <property type="evidence" value="ECO:0007669"/>
    <property type="project" value="EnsemblPlants"/>
</dbReference>
<evidence type="ECO:0000256" key="6">
    <source>
        <dbReference type="ARBA" id="ARBA00022679"/>
    </source>
</evidence>
<dbReference type="Gramene" id="Kaladp0068s0274.11.v1.1">
    <property type="protein sequence ID" value="Kaladp0068s0274.11.v1.1"/>
    <property type="gene ID" value="Kaladp0068s0274.v1.1"/>
</dbReference>
<dbReference type="SUPFAM" id="SSF49899">
    <property type="entry name" value="Concanavalin A-like lectins/glucanases"/>
    <property type="match status" value="1"/>
</dbReference>
<dbReference type="SMART" id="SM00908">
    <property type="entry name" value="Gal-bind_lectin"/>
    <property type="match status" value="1"/>
</dbReference>
<evidence type="ECO:0000256" key="11">
    <source>
        <dbReference type="ARBA" id="ARBA00023136"/>
    </source>
</evidence>
<dbReference type="Gramene" id="Kaladp0068s0274.1.v1.1">
    <property type="protein sequence ID" value="Kaladp0068s0274.1.v1.1"/>
    <property type="gene ID" value="Kaladp0068s0274.v1.1"/>
</dbReference>
<dbReference type="FunFam" id="3.90.550.50:FF:000015">
    <property type="entry name" value="Beta-1,3-galactosyltransferase GALT1"/>
    <property type="match status" value="1"/>
</dbReference>
<evidence type="ECO:0000256" key="7">
    <source>
        <dbReference type="ARBA" id="ARBA00022692"/>
    </source>
</evidence>
<dbReference type="Pfam" id="PF01762">
    <property type="entry name" value="Galactosyl_T"/>
    <property type="match status" value="1"/>
</dbReference>
<dbReference type="EnsemblPlants" id="Kaladp0068s0274.10.v1.1">
    <property type="protein sequence ID" value="Kaladp0068s0274.10.v1.1"/>
    <property type="gene ID" value="Kaladp0068s0274.v1.1"/>
</dbReference>
<dbReference type="GO" id="GO:0048354">
    <property type="term" value="P:mucilage biosynthetic process involved in seed coat development"/>
    <property type="evidence" value="ECO:0007669"/>
    <property type="project" value="EnsemblPlants"/>
</dbReference>
<evidence type="ECO:0000256" key="9">
    <source>
        <dbReference type="ARBA" id="ARBA00022989"/>
    </source>
</evidence>
<evidence type="ECO:0000313" key="15">
    <source>
        <dbReference type="EnsemblPlants" id="Kaladp0068s0274.10.v1.1"/>
    </source>
</evidence>
<evidence type="ECO:0000256" key="4">
    <source>
        <dbReference type="ARBA" id="ARBA00008661"/>
    </source>
</evidence>
<protein>
    <recommendedName>
        <fullName evidence="14">Galectin domain-containing protein</fullName>
    </recommendedName>
</protein>
<keyword evidence="16" id="KW-1185">Reference proteome</keyword>
<dbReference type="EnsemblPlants" id="Kaladp0068s0274.2.v1.1">
    <property type="protein sequence ID" value="Kaladp0068s0274.2.v1.1"/>
    <property type="gene ID" value="Kaladp0068s0274.v1.1"/>
</dbReference>
<dbReference type="PANTHER" id="PTHR11214">
    <property type="entry name" value="BETA-1,3-N-ACETYLGLUCOSAMINYLTRANSFERASE"/>
    <property type="match status" value="1"/>
</dbReference>
<feature type="domain" description="Galectin" evidence="14">
    <location>
        <begin position="184"/>
        <end position="370"/>
    </location>
</feature>
<evidence type="ECO:0000256" key="1">
    <source>
        <dbReference type="ARBA" id="ARBA00001936"/>
    </source>
</evidence>
<keyword evidence="8" id="KW-0735">Signal-anchor</keyword>
<dbReference type="PANTHER" id="PTHR11214:SF3">
    <property type="entry name" value="BETA-1,3-GALACTOSYLTRANSFERASE 6"/>
    <property type="match status" value="1"/>
</dbReference>
<evidence type="ECO:0000256" key="5">
    <source>
        <dbReference type="ARBA" id="ARBA00022676"/>
    </source>
</evidence>
<proteinExistence type="inferred from homology"/>
<dbReference type="Gramene" id="Kaladp0068s0274.9.v1.1">
    <property type="protein sequence ID" value="Kaladp0068s0274.9.v1.1"/>
    <property type="gene ID" value="Kaladp0068s0274.v1.1"/>
</dbReference>
<dbReference type="OMA" id="LEIPCGL"/>
<dbReference type="EnsemblPlants" id="Kaladp0068s0274.1.v1.1">
    <property type="protein sequence ID" value="Kaladp0068s0274.1.v1.1"/>
    <property type="gene ID" value="Kaladp0068s0274.v1.1"/>
</dbReference>
<sequence length="645" mass="72327">MKFLVEKMKKWSGGVFILALAVILLVRYCLIDDQTENLPQKSSTKQSAYEFFNPNDGDANENADVTPVIKKVEPAPAPIIKPGLINLEGLSELFDYQRMLSMEESVPLLAWNHMRSLLSRSDGLPETAQGVKEAAIAWKDLISAIMKEKASKVAANRSNTDNSEVRDCPSVTMNDTSQYCHKSCTLQLPCGLVEDSSITVVGIPNGSFQIKLLSGVGSRGSRPPIILNFNVSLPGEELTEESVIVQNSWTTELGWGKSERCPNHGEASEQKVDGLVICNQQIVRSTMNSSHPSSGNATKTFQGSAHASASFPFAEGNLFGATLWAGAEGFHMTVNGRHETSFAYREMLEPWLVSEVEVVGNLTILSGFAKDLPVSEDFDLIMDIKQLKAPPVPKKRLLMLVGVFSTGNNFKRRMALRRTWMQYPAVRSGNVAVRFFIGLHKNNQVNAELWREAQAYGDIQFMPFVDYYSLISLKTIAICIFGTKVLPAKYLMKTDDDAFVRIDEVLSNLKSKEKKGLVYGRIAFGSEPERDKENKWYVSEKEWPYETYPPWAHGPGYIITRDIAKFIVLGFQKLELQLFKLEDVAMGIWIQRFNASGQAVHYANDERFNNVGCDLDYVLAHYQNPRLVLCLWKKLQQDNKPECCE</sequence>
<evidence type="ECO:0000256" key="10">
    <source>
        <dbReference type="ARBA" id="ARBA00023034"/>
    </source>
</evidence>
<keyword evidence="9" id="KW-1133">Transmembrane helix</keyword>
<accession>A0A7N1A2N8</accession>
<comment type="pathway">
    <text evidence="3">Protein modification; protein glycosylation.</text>
</comment>
<dbReference type="EnsemblPlants" id="Kaladp0068s0274.11.v1.1">
    <property type="protein sequence ID" value="Kaladp0068s0274.11.v1.1"/>
    <property type="gene ID" value="Kaladp0068s0274.v1.1"/>
</dbReference>
<keyword evidence="10" id="KW-0333">Golgi apparatus</keyword>
<evidence type="ECO:0000256" key="3">
    <source>
        <dbReference type="ARBA" id="ARBA00004922"/>
    </source>
</evidence>
<dbReference type="PROSITE" id="PS51304">
    <property type="entry name" value="GALECTIN"/>
    <property type="match status" value="1"/>
</dbReference>
<dbReference type="InterPro" id="IPR013320">
    <property type="entry name" value="ConA-like_dom_sf"/>
</dbReference>
<dbReference type="EnsemblPlants" id="Kaladp0068s0274.9.v1.1">
    <property type="protein sequence ID" value="Kaladp0068s0274.9.v1.1"/>
    <property type="gene ID" value="Kaladp0068s0274.v1.1"/>
</dbReference>
<dbReference type="InterPro" id="IPR001079">
    <property type="entry name" value="Galectin_CRD"/>
</dbReference>
<dbReference type="Gene3D" id="2.60.120.200">
    <property type="match status" value="1"/>
</dbReference>
<dbReference type="Gramene" id="Kaladp0068s0274.2.v1.1">
    <property type="protein sequence ID" value="Kaladp0068s0274.2.v1.1"/>
    <property type="gene ID" value="Kaladp0068s0274.v1.1"/>
</dbReference>
<dbReference type="Pfam" id="PF00337">
    <property type="entry name" value="Gal-bind_lectin"/>
    <property type="match status" value="1"/>
</dbReference>
<dbReference type="CDD" id="cd00070">
    <property type="entry name" value="GLECT"/>
    <property type="match status" value="1"/>
</dbReference>
<comment type="subcellular location">
    <subcellularLocation>
        <location evidence="2">Golgi apparatus membrane</location>
        <topology evidence="2">Single-pass type II membrane protein</topology>
    </subcellularLocation>
</comment>
<keyword evidence="11" id="KW-0472">Membrane</keyword>
<dbReference type="GO" id="GO:0030246">
    <property type="term" value="F:carbohydrate binding"/>
    <property type="evidence" value="ECO:0007669"/>
    <property type="project" value="InterPro"/>
</dbReference>
<dbReference type="GO" id="GO:0010405">
    <property type="term" value="P:arabinogalactan protein metabolic process"/>
    <property type="evidence" value="ECO:0007669"/>
    <property type="project" value="EnsemblPlants"/>
</dbReference>
<keyword evidence="7" id="KW-0812">Transmembrane</keyword>
<dbReference type="InterPro" id="IPR002659">
    <property type="entry name" value="Glyco_trans_31"/>
</dbReference>
<keyword evidence="12" id="KW-0325">Glycoprotein</keyword>
<keyword evidence="5" id="KW-0328">Glycosyltransferase</keyword>
<evidence type="ECO:0000256" key="13">
    <source>
        <dbReference type="ARBA" id="ARBA00023211"/>
    </source>
</evidence>
<dbReference type="AlphaFoldDB" id="A0A7N1A2N8"/>
<dbReference type="Gramene" id="Kaladp0068s0274.10.v1.1">
    <property type="protein sequence ID" value="Kaladp0068s0274.10.v1.1"/>
    <property type="gene ID" value="Kaladp0068s0274.v1.1"/>
</dbReference>
<dbReference type="GO" id="GO:0000139">
    <property type="term" value="C:Golgi membrane"/>
    <property type="evidence" value="ECO:0007669"/>
    <property type="project" value="UniProtKB-SubCell"/>
</dbReference>
<dbReference type="Gramene" id="Kaladp0068s0274.14.v1.1">
    <property type="protein sequence ID" value="Kaladp0068s0274.14.v1.1"/>
    <property type="gene ID" value="Kaladp0068s0274.v1.1"/>
</dbReference>
<dbReference type="EnsemblPlants" id="Kaladp0068s0274.3.v1.1">
    <property type="protein sequence ID" value="Kaladp0068s0274.3.v1.1"/>
    <property type="gene ID" value="Kaladp0068s0274.v1.1"/>
</dbReference>
<dbReference type="GO" id="GO:0080147">
    <property type="term" value="P:root hair cell development"/>
    <property type="evidence" value="ECO:0007669"/>
    <property type="project" value="EnsemblPlants"/>
</dbReference>
<dbReference type="UniPathway" id="UPA00378"/>
<organism evidence="15 16">
    <name type="scientific">Kalanchoe fedtschenkoi</name>
    <name type="common">Lavender scallops</name>
    <name type="synonym">South American air plant</name>
    <dbReference type="NCBI Taxonomy" id="63787"/>
    <lineage>
        <taxon>Eukaryota</taxon>
        <taxon>Viridiplantae</taxon>
        <taxon>Streptophyta</taxon>
        <taxon>Embryophyta</taxon>
        <taxon>Tracheophyta</taxon>
        <taxon>Spermatophyta</taxon>
        <taxon>Magnoliopsida</taxon>
        <taxon>eudicotyledons</taxon>
        <taxon>Gunneridae</taxon>
        <taxon>Pentapetalae</taxon>
        <taxon>Saxifragales</taxon>
        <taxon>Crassulaceae</taxon>
        <taxon>Kalanchoe</taxon>
    </lineage>
</organism>
<keyword evidence="6" id="KW-0808">Transferase</keyword>
<evidence type="ECO:0000259" key="14">
    <source>
        <dbReference type="PROSITE" id="PS51304"/>
    </source>
</evidence>
<dbReference type="EnsemblPlants" id="Kaladp0068s0274.14.v1.1">
    <property type="protein sequence ID" value="Kaladp0068s0274.14.v1.1"/>
    <property type="gene ID" value="Kaladp0068s0274.v1.1"/>
</dbReference>
<dbReference type="Gene3D" id="3.90.550.50">
    <property type="match status" value="1"/>
</dbReference>
<comment type="cofactor">
    <cofactor evidence="1">
        <name>Mn(2+)</name>
        <dbReference type="ChEBI" id="CHEBI:29035"/>
    </cofactor>
</comment>
<dbReference type="Proteomes" id="UP000594263">
    <property type="component" value="Unplaced"/>
</dbReference>
<keyword evidence="13" id="KW-0464">Manganese</keyword>
<evidence type="ECO:0000256" key="8">
    <source>
        <dbReference type="ARBA" id="ARBA00022968"/>
    </source>
</evidence>
<evidence type="ECO:0000313" key="16">
    <source>
        <dbReference type="Proteomes" id="UP000594263"/>
    </source>
</evidence>
<evidence type="ECO:0000256" key="2">
    <source>
        <dbReference type="ARBA" id="ARBA00004323"/>
    </source>
</evidence>
<evidence type="ECO:0000256" key="12">
    <source>
        <dbReference type="ARBA" id="ARBA00023180"/>
    </source>
</evidence>
<comment type="similarity">
    <text evidence="4">Belongs to the glycosyltransferase 31 family.</text>
</comment>
<dbReference type="Gramene" id="Kaladp0068s0274.3.v1.1">
    <property type="protein sequence ID" value="Kaladp0068s0274.3.v1.1"/>
    <property type="gene ID" value="Kaladp0068s0274.v1.1"/>
</dbReference>
<dbReference type="GO" id="GO:0180062">
    <property type="term" value="P:protein O-linked glycosylation via galactose"/>
    <property type="evidence" value="ECO:0007669"/>
    <property type="project" value="EnsemblPlants"/>
</dbReference>